<accession>A0A0C9ZEN8</accession>
<sequence>MTGVRMHARRHQYRQAGLRVIASCGYLIPDSVSIAGLTIDYGIEGSSTKPEPVLHFVLGPYAFMYAFDPHHICNHSDQEGQYAYNVSLVFSVGPVTQIKKVQTNPGMRPGGPHGRMGREFHPDQVCSRVVENSAYLLLC</sequence>
<evidence type="ECO:0000256" key="9">
    <source>
        <dbReference type="ARBA" id="ARBA00031547"/>
    </source>
</evidence>
<comment type="cofactor">
    <cofactor evidence="1">
        <name>Mg(2+)</name>
        <dbReference type="ChEBI" id="CHEBI:18420"/>
    </cofactor>
</comment>
<dbReference type="GO" id="GO:0016779">
    <property type="term" value="F:nucleotidyltransferase activity"/>
    <property type="evidence" value="ECO:0007669"/>
    <property type="project" value="UniProtKB-KW"/>
</dbReference>
<keyword evidence="3" id="KW-0808">Transferase</keyword>
<organism evidence="10 11">
    <name type="scientific">Pisolithus microcarpus 441</name>
    <dbReference type="NCBI Taxonomy" id="765257"/>
    <lineage>
        <taxon>Eukaryota</taxon>
        <taxon>Fungi</taxon>
        <taxon>Dikarya</taxon>
        <taxon>Basidiomycota</taxon>
        <taxon>Agaricomycotina</taxon>
        <taxon>Agaricomycetes</taxon>
        <taxon>Agaricomycetidae</taxon>
        <taxon>Boletales</taxon>
        <taxon>Sclerodermatineae</taxon>
        <taxon>Pisolithaceae</taxon>
        <taxon>Pisolithus</taxon>
    </lineage>
</organism>
<gene>
    <name evidence="10" type="ORF">PISMIDRAFT_571961</name>
</gene>
<evidence type="ECO:0000256" key="8">
    <source>
        <dbReference type="ARBA" id="ARBA00022842"/>
    </source>
</evidence>
<dbReference type="HOGENOM" id="CLU_1845890_0_0_1"/>
<keyword evidence="6" id="KW-0547">Nucleotide-binding</keyword>
<keyword evidence="11" id="KW-1185">Reference proteome</keyword>
<comment type="similarity">
    <text evidence="2">Belongs to the SELO family.</text>
</comment>
<keyword evidence="8" id="KW-0460">Magnesium</keyword>
<dbReference type="GO" id="GO:0005524">
    <property type="term" value="F:ATP binding"/>
    <property type="evidence" value="ECO:0007669"/>
    <property type="project" value="UniProtKB-KW"/>
</dbReference>
<dbReference type="Proteomes" id="UP000054018">
    <property type="component" value="Unassembled WGS sequence"/>
</dbReference>
<reference evidence="11" key="2">
    <citation type="submission" date="2015-01" db="EMBL/GenBank/DDBJ databases">
        <title>Evolutionary Origins and Diversification of the Mycorrhizal Mutualists.</title>
        <authorList>
            <consortium name="DOE Joint Genome Institute"/>
            <consortium name="Mycorrhizal Genomics Consortium"/>
            <person name="Kohler A."/>
            <person name="Kuo A."/>
            <person name="Nagy L.G."/>
            <person name="Floudas D."/>
            <person name="Copeland A."/>
            <person name="Barry K.W."/>
            <person name="Cichocki N."/>
            <person name="Veneault-Fourrey C."/>
            <person name="LaButti K."/>
            <person name="Lindquist E.A."/>
            <person name="Lipzen A."/>
            <person name="Lundell T."/>
            <person name="Morin E."/>
            <person name="Murat C."/>
            <person name="Riley R."/>
            <person name="Ohm R."/>
            <person name="Sun H."/>
            <person name="Tunlid A."/>
            <person name="Henrissat B."/>
            <person name="Grigoriev I.V."/>
            <person name="Hibbett D.S."/>
            <person name="Martin F."/>
        </authorList>
    </citation>
    <scope>NUCLEOTIDE SEQUENCE [LARGE SCALE GENOMIC DNA]</scope>
    <source>
        <strain evidence="11">441</strain>
    </source>
</reference>
<keyword evidence="7" id="KW-0067">ATP-binding</keyword>
<dbReference type="GO" id="GO:0046872">
    <property type="term" value="F:metal ion binding"/>
    <property type="evidence" value="ECO:0007669"/>
    <property type="project" value="UniProtKB-KW"/>
</dbReference>
<evidence type="ECO:0000313" key="11">
    <source>
        <dbReference type="Proteomes" id="UP000054018"/>
    </source>
</evidence>
<dbReference type="InterPro" id="IPR003846">
    <property type="entry name" value="SelO"/>
</dbReference>
<proteinExistence type="inferred from homology"/>
<evidence type="ECO:0000256" key="7">
    <source>
        <dbReference type="ARBA" id="ARBA00022840"/>
    </source>
</evidence>
<name>A0A0C9ZEN8_9AGAM</name>
<evidence type="ECO:0000256" key="6">
    <source>
        <dbReference type="ARBA" id="ARBA00022741"/>
    </source>
</evidence>
<evidence type="ECO:0000313" key="10">
    <source>
        <dbReference type="EMBL" id="KIK20917.1"/>
    </source>
</evidence>
<evidence type="ECO:0000256" key="1">
    <source>
        <dbReference type="ARBA" id="ARBA00001946"/>
    </source>
</evidence>
<dbReference type="Pfam" id="PF02696">
    <property type="entry name" value="SelO"/>
    <property type="match status" value="1"/>
</dbReference>
<dbReference type="EMBL" id="KN833758">
    <property type="protein sequence ID" value="KIK20917.1"/>
    <property type="molecule type" value="Genomic_DNA"/>
</dbReference>
<evidence type="ECO:0000256" key="4">
    <source>
        <dbReference type="ARBA" id="ARBA00022695"/>
    </source>
</evidence>
<keyword evidence="4" id="KW-0548">Nucleotidyltransferase</keyword>
<protein>
    <recommendedName>
        <fullName evidence="9">Selenoprotein O</fullName>
    </recommendedName>
</protein>
<evidence type="ECO:0000256" key="5">
    <source>
        <dbReference type="ARBA" id="ARBA00022723"/>
    </source>
</evidence>
<evidence type="ECO:0000256" key="2">
    <source>
        <dbReference type="ARBA" id="ARBA00009747"/>
    </source>
</evidence>
<keyword evidence="5" id="KW-0479">Metal-binding</keyword>
<reference evidence="10 11" key="1">
    <citation type="submission" date="2014-04" db="EMBL/GenBank/DDBJ databases">
        <authorList>
            <consortium name="DOE Joint Genome Institute"/>
            <person name="Kuo A."/>
            <person name="Kohler A."/>
            <person name="Costa M.D."/>
            <person name="Nagy L.G."/>
            <person name="Floudas D."/>
            <person name="Copeland A."/>
            <person name="Barry K.W."/>
            <person name="Cichocki N."/>
            <person name="Veneault-Fourrey C."/>
            <person name="LaButti K."/>
            <person name="Lindquist E.A."/>
            <person name="Lipzen A."/>
            <person name="Lundell T."/>
            <person name="Morin E."/>
            <person name="Murat C."/>
            <person name="Sun H."/>
            <person name="Tunlid A."/>
            <person name="Henrissat B."/>
            <person name="Grigoriev I.V."/>
            <person name="Hibbett D.S."/>
            <person name="Martin F."/>
            <person name="Nordberg H.P."/>
            <person name="Cantor M.N."/>
            <person name="Hua S.X."/>
        </authorList>
    </citation>
    <scope>NUCLEOTIDE SEQUENCE [LARGE SCALE GENOMIC DNA]</scope>
    <source>
        <strain evidence="10 11">441</strain>
    </source>
</reference>
<dbReference type="OrthoDB" id="10254721at2759"/>
<dbReference type="AlphaFoldDB" id="A0A0C9ZEN8"/>
<evidence type="ECO:0000256" key="3">
    <source>
        <dbReference type="ARBA" id="ARBA00022679"/>
    </source>
</evidence>